<dbReference type="OrthoDB" id="9787933at2"/>
<keyword evidence="2" id="KW-1185">Reference proteome</keyword>
<evidence type="ECO:0008006" key="3">
    <source>
        <dbReference type="Google" id="ProtNLM"/>
    </source>
</evidence>
<evidence type="ECO:0000313" key="1">
    <source>
        <dbReference type="EMBL" id="ORA24138.1"/>
    </source>
</evidence>
<dbReference type="Proteomes" id="UP000192448">
    <property type="component" value="Unassembled WGS sequence"/>
</dbReference>
<dbReference type="SUPFAM" id="SSF54427">
    <property type="entry name" value="NTF2-like"/>
    <property type="match status" value="1"/>
</dbReference>
<dbReference type="EMBL" id="MVHF01000058">
    <property type="protein sequence ID" value="ORA24138.1"/>
    <property type="molecule type" value="Genomic_DNA"/>
</dbReference>
<comment type="caution">
    <text evidence="1">The sequence shown here is derived from an EMBL/GenBank/DDBJ whole genome shotgun (WGS) entry which is preliminary data.</text>
</comment>
<dbReference type="AlphaFoldDB" id="A0A1X0A2P2"/>
<reference evidence="1 2" key="1">
    <citation type="submission" date="2017-02" db="EMBL/GenBank/DDBJ databases">
        <title>The new phylogeny of genus Mycobacterium.</title>
        <authorList>
            <person name="Tortoli E."/>
            <person name="Trovato A."/>
            <person name="Cirillo D.M."/>
        </authorList>
    </citation>
    <scope>NUCLEOTIDE SEQUENCE [LARGE SCALE GENOMIC DNA]</scope>
    <source>
        <strain evidence="1 2">RW6</strain>
    </source>
</reference>
<name>A0A1X0A2P2_9MYCO</name>
<dbReference type="STRING" id="1927124.BST13_34285"/>
<dbReference type="InterPro" id="IPR032710">
    <property type="entry name" value="NTF2-like_dom_sf"/>
</dbReference>
<dbReference type="InterPro" id="IPR009959">
    <property type="entry name" value="Cyclase_SnoaL-like"/>
</dbReference>
<accession>A0A1X0A2P2</accession>
<proteinExistence type="predicted"/>
<gene>
    <name evidence="1" type="ORF">BST13_34285</name>
</gene>
<evidence type="ECO:0000313" key="2">
    <source>
        <dbReference type="Proteomes" id="UP000192448"/>
    </source>
</evidence>
<protein>
    <recommendedName>
        <fullName evidence="3">SnoaL-like domain-containing protein</fullName>
    </recommendedName>
</protein>
<sequence length="142" mass="15886">MADQSVIETFKAQISAVVTERDLDLFSTLISPGCVFRDIVESEPRVGRDKFREYLSGFLNDLNDIKYEYVSLFCEGEFVAAEIDVDTLYTGEGAEPGGTRVTIRYCIVDQIRDGLVQRETVYWDPEQLARQLPATTDSGGTA</sequence>
<dbReference type="Gene3D" id="3.10.450.50">
    <property type="match status" value="1"/>
</dbReference>
<dbReference type="RefSeq" id="WP_083170167.1">
    <property type="nucleotide sequence ID" value="NZ_MVHF01000058.1"/>
</dbReference>
<dbReference type="Pfam" id="PF07366">
    <property type="entry name" value="SnoaL"/>
    <property type="match status" value="1"/>
</dbReference>
<organism evidence="1 2">
    <name type="scientific">Mycobacterium aquaticum</name>
    <dbReference type="NCBI Taxonomy" id="1927124"/>
    <lineage>
        <taxon>Bacteria</taxon>
        <taxon>Bacillati</taxon>
        <taxon>Actinomycetota</taxon>
        <taxon>Actinomycetes</taxon>
        <taxon>Mycobacteriales</taxon>
        <taxon>Mycobacteriaceae</taxon>
        <taxon>Mycobacterium</taxon>
    </lineage>
</organism>